<sequence>MSGGRASRVLPVLGCVLAVLALFGLARSLLAMTYLNLRFAEQVDPLSRAMSFYAFVDEGEMLSGALVLVAIATAALLTGIARSGVRLRARTAALFAVWCLALALCAIFPTDNSPRIETFAGLVHQIAGAALFAGLPLAGLCLARDLAARPEWEVTARTTRGLAIGGVAVALAYPIARLPDLLPWWHFPAVLDLRPVSGLVQRVLFGMEVLLLVVLAVRLLRISLAHRGTMPRAEPVSTR</sequence>
<keyword evidence="3" id="KW-1185">Reference proteome</keyword>
<dbReference type="InterPro" id="IPR009339">
    <property type="entry name" value="DUF998"/>
</dbReference>
<feature type="transmembrane region" description="Helical" evidence="1">
    <location>
        <begin position="199"/>
        <end position="220"/>
    </location>
</feature>
<dbReference type="Pfam" id="PF06197">
    <property type="entry name" value="DUF998"/>
    <property type="match status" value="1"/>
</dbReference>
<feature type="transmembrane region" description="Helical" evidence="1">
    <location>
        <begin position="122"/>
        <end position="142"/>
    </location>
</feature>
<keyword evidence="1" id="KW-1133">Transmembrane helix</keyword>
<comment type="caution">
    <text evidence="2">The sequence shown here is derived from an EMBL/GenBank/DDBJ whole genome shotgun (WGS) entry which is preliminary data.</text>
</comment>
<dbReference type="AlphaFoldDB" id="A0A542DP26"/>
<evidence type="ECO:0000256" key="1">
    <source>
        <dbReference type="SAM" id="Phobius"/>
    </source>
</evidence>
<dbReference type="EMBL" id="VFML01000001">
    <property type="protein sequence ID" value="TQJ04851.1"/>
    <property type="molecule type" value="Genomic_DNA"/>
</dbReference>
<feature type="transmembrane region" description="Helical" evidence="1">
    <location>
        <begin position="61"/>
        <end position="80"/>
    </location>
</feature>
<feature type="transmembrane region" description="Helical" evidence="1">
    <location>
        <begin position="92"/>
        <end position="110"/>
    </location>
</feature>
<reference evidence="2 3" key="1">
    <citation type="submission" date="2019-06" db="EMBL/GenBank/DDBJ databases">
        <title>Sequencing the genomes of 1000 actinobacteria strains.</title>
        <authorList>
            <person name="Klenk H.-P."/>
        </authorList>
    </citation>
    <scope>NUCLEOTIDE SEQUENCE [LARGE SCALE GENOMIC DNA]</scope>
    <source>
        <strain evidence="2 3">DSM 45679</strain>
    </source>
</reference>
<accession>A0A542DP26</accession>
<name>A0A542DP26_AMYCI</name>
<keyword evidence="1" id="KW-0472">Membrane</keyword>
<organism evidence="2 3">
    <name type="scientific">Amycolatopsis cihanbeyliensis</name>
    <dbReference type="NCBI Taxonomy" id="1128664"/>
    <lineage>
        <taxon>Bacteria</taxon>
        <taxon>Bacillati</taxon>
        <taxon>Actinomycetota</taxon>
        <taxon>Actinomycetes</taxon>
        <taxon>Pseudonocardiales</taxon>
        <taxon>Pseudonocardiaceae</taxon>
        <taxon>Amycolatopsis</taxon>
    </lineage>
</organism>
<protein>
    <submittedName>
        <fullName evidence="2">Uncharacterized protein DUF998</fullName>
    </submittedName>
</protein>
<dbReference type="OrthoDB" id="3619329at2"/>
<evidence type="ECO:0000313" key="3">
    <source>
        <dbReference type="Proteomes" id="UP000320876"/>
    </source>
</evidence>
<gene>
    <name evidence="2" type="ORF">FB471_4661</name>
</gene>
<proteinExistence type="predicted"/>
<dbReference type="Proteomes" id="UP000320876">
    <property type="component" value="Unassembled WGS sequence"/>
</dbReference>
<keyword evidence="1" id="KW-0812">Transmembrane</keyword>
<evidence type="ECO:0000313" key="2">
    <source>
        <dbReference type="EMBL" id="TQJ04851.1"/>
    </source>
</evidence>
<feature type="transmembrane region" description="Helical" evidence="1">
    <location>
        <begin position="162"/>
        <end position="179"/>
    </location>
</feature>